<feature type="binding site" evidence="8">
    <location>
        <begin position="11"/>
        <end position="13"/>
    </location>
    <ligand>
        <name>ATP</name>
        <dbReference type="ChEBI" id="CHEBI:30616"/>
    </ligand>
</feature>
<dbReference type="RefSeq" id="WP_019034441.1">
    <property type="nucleotide sequence ID" value="NZ_UGSZ01000001.1"/>
</dbReference>
<evidence type="ECO:0000256" key="5">
    <source>
        <dbReference type="ARBA" id="ARBA00022917"/>
    </source>
</evidence>
<evidence type="ECO:0000256" key="9">
    <source>
        <dbReference type="RuleBase" id="RU363036"/>
    </source>
</evidence>
<dbReference type="STRING" id="1122949.GCA_000378725_00516"/>
<dbReference type="HAMAP" id="MF_00140_B">
    <property type="entry name" value="Trp_tRNA_synth_B"/>
    <property type="match status" value="1"/>
</dbReference>
<evidence type="ECO:0000256" key="8">
    <source>
        <dbReference type="HAMAP-Rule" id="MF_00140"/>
    </source>
</evidence>
<dbReference type="PANTHER" id="PTHR43766">
    <property type="entry name" value="TRYPTOPHAN--TRNA LIGASE, MITOCHONDRIAL"/>
    <property type="match status" value="1"/>
</dbReference>
<dbReference type="InterPro" id="IPR002306">
    <property type="entry name" value="Trp-tRNA-ligase"/>
</dbReference>
<dbReference type="PANTHER" id="PTHR43766:SF1">
    <property type="entry name" value="TRYPTOPHAN--TRNA LIGASE, MITOCHONDRIAL"/>
    <property type="match status" value="1"/>
</dbReference>
<feature type="binding site" evidence="8">
    <location>
        <begin position="194"/>
        <end position="198"/>
    </location>
    <ligand>
        <name>ATP</name>
        <dbReference type="ChEBI" id="CHEBI:30616"/>
    </ligand>
</feature>
<accession>A0A379C319</accession>
<dbReference type="InterPro" id="IPR024109">
    <property type="entry name" value="Trp-tRNA-ligase_bac-type"/>
</dbReference>
<dbReference type="GO" id="GO:0005829">
    <property type="term" value="C:cytosol"/>
    <property type="evidence" value="ECO:0007669"/>
    <property type="project" value="TreeGrafter"/>
</dbReference>
<comment type="catalytic activity">
    <reaction evidence="7 8">
        <text>tRNA(Trp) + L-tryptophan + ATP = L-tryptophyl-tRNA(Trp) + AMP + diphosphate + H(+)</text>
        <dbReference type="Rhea" id="RHEA:24080"/>
        <dbReference type="Rhea" id="RHEA-COMP:9671"/>
        <dbReference type="Rhea" id="RHEA-COMP:9705"/>
        <dbReference type="ChEBI" id="CHEBI:15378"/>
        <dbReference type="ChEBI" id="CHEBI:30616"/>
        <dbReference type="ChEBI" id="CHEBI:33019"/>
        <dbReference type="ChEBI" id="CHEBI:57912"/>
        <dbReference type="ChEBI" id="CHEBI:78442"/>
        <dbReference type="ChEBI" id="CHEBI:78535"/>
        <dbReference type="ChEBI" id="CHEBI:456215"/>
        <dbReference type="EC" id="6.1.1.2"/>
    </reaction>
</comment>
<dbReference type="Gene3D" id="1.10.240.10">
    <property type="entry name" value="Tyrosyl-Transfer RNA Synthetase"/>
    <property type="match status" value="1"/>
</dbReference>
<dbReference type="CDD" id="cd00806">
    <property type="entry name" value="TrpRS_core"/>
    <property type="match status" value="1"/>
</dbReference>
<protein>
    <recommendedName>
        <fullName evidence="8">Tryptophan--tRNA ligase</fullName>
        <ecNumber evidence="8">6.1.1.2</ecNumber>
    </recommendedName>
    <alternativeName>
        <fullName evidence="8">Tryptophanyl-tRNA synthetase</fullName>
        <shortName evidence="8">TrpRS</shortName>
    </alternativeName>
</protein>
<dbReference type="Gene3D" id="3.40.50.620">
    <property type="entry name" value="HUPs"/>
    <property type="match status" value="1"/>
</dbReference>
<evidence type="ECO:0000256" key="1">
    <source>
        <dbReference type="ARBA" id="ARBA00005594"/>
    </source>
</evidence>
<dbReference type="GO" id="GO:0005524">
    <property type="term" value="F:ATP binding"/>
    <property type="evidence" value="ECO:0007669"/>
    <property type="project" value="UniProtKB-UniRule"/>
</dbReference>
<dbReference type="NCBIfam" id="TIGR00233">
    <property type="entry name" value="trpS"/>
    <property type="match status" value="1"/>
</dbReference>
<keyword evidence="2 8" id="KW-0436">Ligase</keyword>
<comment type="function">
    <text evidence="8">Catalyzes the attachment of tryptophan to tRNA(Trp).</text>
</comment>
<reference evidence="10 11" key="1">
    <citation type="submission" date="2018-06" db="EMBL/GenBank/DDBJ databases">
        <authorList>
            <consortium name="Pathogen Informatics"/>
            <person name="Doyle S."/>
        </authorList>
    </citation>
    <scope>NUCLEOTIDE SEQUENCE [LARGE SCALE GENOMIC DNA]</scope>
    <source>
        <strain evidence="10 11">NCTC13149</strain>
    </source>
</reference>
<feature type="binding site" evidence="8">
    <location>
        <position position="185"/>
    </location>
    <ligand>
        <name>ATP</name>
        <dbReference type="ChEBI" id="CHEBI:30616"/>
    </ligand>
</feature>
<feature type="short sequence motif" description="'KMSKS' region" evidence="8">
    <location>
        <begin position="194"/>
        <end position="198"/>
    </location>
</feature>
<evidence type="ECO:0000256" key="3">
    <source>
        <dbReference type="ARBA" id="ARBA00022741"/>
    </source>
</evidence>
<dbReference type="InterPro" id="IPR014729">
    <property type="entry name" value="Rossmann-like_a/b/a_fold"/>
</dbReference>
<comment type="subcellular location">
    <subcellularLocation>
        <location evidence="8">Cytoplasm</location>
    </subcellularLocation>
</comment>
<evidence type="ECO:0000256" key="7">
    <source>
        <dbReference type="ARBA" id="ARBA00049929"/>
    </source>
</evidence>
<keyword evidence="6 8" id="KW-0030">Aminoacyl-tRNA synthetase</keyword>
<dbReference type="GO" id="GO:0006436">
    <property type="term" value="P:tryptophanyl-tRNA aminoacylation"/>
    <property type="evidence" value="ECO:0007669"/>
    <property type="project" value="UniProtKB-UniRule"/>
</dbReference>
<dbReference type="InterPro" id="IPR001412">
    <property type="entry name" value="aa-tRNA-synth_I_CS"/>
</dbReference>
<dbReference type="InterPro" id="IPR050203">
    <property type="entry name" value="Trp-tRNA_synthetase"/>
</dbReference>
<dbReference type="OrthoDB" id="9801042at2"/>
<evidence type="ECO:0000256" key="4">
    <source>
        <dbReference type="ARBA" id="ARBA00022840"/>
    </source>
</evidence>
<comment type="similarity">
    <text evidence="1 8 9">Belongs to the class-I aminoacyl-tRNA synthetase family.</text>
</comment>
<keyword evidence="8" id="KW-0963">Cytoplasm</keyword>
<organism evidence="10 11">
    <name type="scientific">Peptoniphilus lacrimalis</name>
    <dbReference type="NCBI Taxonomy" id="33031"/>
    <lineage>
        <taxon>Bacteria</taxon>
        <taxon>Bacillati</taxon>
        <taxon>Bacillota</taxon>
        <taxon>Tissierellia</taxon>
        <taxon>Tissierellales</taxon>
        <taxon>Peptoniphilaceae</taxon>
        <taxon>Peptoniphilus</taxon>
    </lineage>
</organism>
<gene>
    <name evidence="8 10" type="primary">trpS</name>
    <name evidence="10" type="ORF">NCTC13149_00526</name>
</gene>
<dbReference type="Pfam" id="PF00579">
    <property type="entry name" value="tRNA-synt_1b"/>
    <property type="match status" value="1"/>
</dbReference>
<keyword evidence="3 8" id="KW-0547">Nucleotide-binding</keyword>
<proteinExistence type="inferred from homology"/>
<feature type="binding site" evidence="8">
    <location>
        <begin position="19"/>
        <end position="20"/>
    </location>
    <ligand>
        <name>ATP</name>
        <dbReference type="ChEBI" id="CHEBI:30616"/>
    </ligand>
</feature>
<dbReference type="PRINTS" id="PR01039">
    <property type="entry name" value="TRNASYNTHTRP"/>
</dbReference>
<evidence type="ECO:0000256" key="6">
    <source>
        <dbReference type="ARBA" id="ARBA00023146"/>
    </source>
</evidence>
<dbReference type="Proteomes" id="UP000255517">
    <property type="component" value="Unassembled WGS sequence"/>
</dbReference>
<keyword evidence="4 8" id="KW-0067">ATP-binding</keyword>
<feature type="binding site" evidence="8">
    <location>
        <position position="134"/>
    </location>
    <ligand>
        <name>L-tryptophan</name>
        <dbReference type="ChEBI" id="CHEBI:57912"/>
    </ligand>
</feature>
<dbReference type="EC" id="6.1.1.2" evidence="8"/>
<evidence type="ECO:0000313" key="10">
    <source>
        <dbReference type="EMBL" id="SUB56732.1"/>
    </source>
</evidence>
<dbReference type="GO" id="GO:0004830">
    <property type="term" value="F:tryptophan-tRNA ligase activity"/>
    <property type="evidence" value="ECO:0007669"/>
    <property type="project" value="UniProtKB-UniRule"/>
</dbReference>
<dbReference type="FunFam" id="1.10.240.10:FF:000002">
    <property type="entry name" value="Tryptophan--tRNA ligase"/>
    <property type="match status" value="1"/>
</dbReference>
<keyword evidence="5 8" id="KW-0648">Protein biosynthesis</keyword>
<dbReference type="SUPFAM" id="SSF52374">
    <property type="entry name" value="Nucleotidylyl transferase"/>
    <property type="match status" value="1"/>
</dbReference>
<dbReference type="EMBL" id="UGSZ01000001">
    <property type="protein sequence ID" value="SUB56732.1"/>
    <property type="molecule type" value="Genomic_DNA"/>
</dbReference>
<dbReference type="InterPro" id="IPR002305">
    <property type="entry name" value="aa-tRNA-synth_Ic"/>
</dbReference>
<sequence length="329" mass="37553">MDKKIVYSGIQPSGQLTIGNYIGALRNFMGLQDDYLCLYCIADLHAITVAQVPKDLRKNTLDLIALYLACGLDPEKSIIYIQSHVPAHTELAWVLNTMTGLGQLQRMTQFKSKSQKVKEVQAGLLNYPVLMAADILLYQTSYVPVGEDQRQHLEITRDIAQRFNHRYSETFTVPEILPAKVGGRIMSLQDPTSKMSKSDANKDGFILLIEDENQTRKKIKKAVTDSLGTFRYCDEQKGLKNLIDIYASFSNLKADEIVEKYKDQGYGVFKDELAELVVDSLRPIRQRFKDIREDKSYLEKVYREGAEKASYLANKTLRKVYKKVGFIER</sequence>
<evidence type="ECO:0000313" key="11">
    <source>
        <dbReference type="Proteomes" id="UP000255517"/>
    </source>
</evidence>
<name>A0A379C319_9FIRM</name>
<evidence type="ECO:0000256" key="2">
    <source>
        <dbReference type="ARBA" id="ARBA00022598"/>
    </source>
</evidence>
<feature type="short sequence motif" description="'HIGH' region" evidence="8">
    <location>
        <begin position="12"/>
        <end position="20"/>
    </location>
</feature>
<dbReference type="AlphaFoldDB" id="A0A379C319"/>
<dbReference type="PROSITE" id="PS00178">
    <property type="entry name" value="AA_TRNA_LIGASE_I"/>
    <property type="match status" value="1"/>
</dbReference>
<feature type="binding site" evidence="8">
    <location>
        <begin position="146"/>
        <end position="148"/>
    </location>
    <ligand>
        <name>ATP</name>
        <dbReference type="ChEBI" id="CHEBI:30616"/>
    </ligand>
</feature>
<comment type="subunit">
    <text evidence="8">Homodimer.</text>
</comment>